<evidence type="ECO:0000313" key="4">
    <source>
        <dbReference type="EMBL" id="MFC0322403.1"/>
    </source>
</evidence>
<dbReference type="Gene3D" id="1.20.120.1600">
    <property type="match status" value="1"/>
</dbReference>
<comment type="caution">
    <text evidence="4">The sequence shown here is derived from an EMBL/GenBank/DDBJ whole genome shotgun (WGS) entry which is preliminary data.</text>
</comment>
<gene>
    <name evidence="4" type="ORF">ACFFHT_02315</name>
</gene>
<accession>A0ABV6HU51</accession>
<name>A0ABV6HU51_9PAST</name>
<dbReference type="SFLD" id="SFLDG01129">
    <property type="entry name" value="C1.5:_HAD__Beta-PGM__Phosphata"/>
    <property type="match status" value="1"/>
</dbReference>
<evidence type="ECO:0000256" key="1">
    <source>
        <dbReference type="ARBA" id="ARBA00001946"/>
    </source>
</evidence>
<dbReference type="NCBIfam" id="TIGR01549">
    <property type="entry name" value="HAD-SF-IA-v1"/>
    <property type="match status" value="1"/>
</dbReference>
<dbReference type="Pfam" id="PF00702">
    <property type="entry name" value="Hydrolase"/>
    <property type="match status" value="1"/>
</dbReference>
<evidence type="ECO:0000313" key="5">
    <source>
        <dbReference type="Proteomes" id="UP001589769"/>
    </source>
</evidence>
<keyword evidence="2 4" id="KW-0378">Hydrolase</keyword>
<dbReference type="Gene3D" id="3.40.50.1000">
    <property type="entry name" value="HAD superfamily/HAD-like"/>
    <property type="match status" value="1"/>
</dbReference>
<dbReference type="EMBL" id="JBHLWA010000010">
    <property type="protein sequence ID" value="MFC0322403.1"/>
    <property type="molecule type" value="Genomic_DNA"/>
</dbReference>
<dbReference type="InterPro" id="IPR036412">
    <property type="entry name" value="HAD-like_sf"/>
</dbReference>
<dbReference type="GO" id="GO:0016787">
    <property type="term" value="F:hydrolase activity"/>
    <property type="evidence" value="ECO:0007669"/>
    <property type="project" value="UniProtKB-KW"/>
</dbReference>
<evidence type="ECO:0000256" key="2">
    <source>
        <dbReference type="ARBA" id="ARBA00022801"/>
    </source>
</evidence>
<dbReference type="PANTHER" id="PTHR46470:SF4">
    <property type="entry name" value="5-AMINO-6-(5-PHOSPHO-D-RIBITYLAMINO)URACIL PHOSPHATASE YIGB"/>
    <property type="match status" value="1"/>
</dbReference>
<dbReference type="InterPro" id="IPR006439">
    <property type="entry name" value="HAD-SF_hydro_IA"/>
</dbReference>
<dbReference type="RefSeq" id="WP_382373087.1">
    <property type="nucleotide sequence ID" value="NZ_JBHLWA010000010.1"/>
</dbReference>
<evidence type="ECO:0000256" key="3">
    <source>
        <dbReference type="ARBA" id="ARBA00022842"/>
    </source>
</evidence>
<dbReference type="InterPro" id="IPR051400">
    <property type="entry name" value="HAD-like_hydrolase"/>
</dbReference>
<dbReference type="SFLD" id="SFLDS00003">
    <property type="entry name" value="Haloacid_Dehalogenase"/>
    <property type="match status" value="1"/>
</dbReference>
<reference evidence="4 5" key="1">
    <citation type="submission" date="2024-09" db="EMBL/GenBank/DDBJ databases">
        <authorList>
            <person name="Sun Q."/>
            <person name="Mori K."/>
        </authorList>
    </citation>
    <scope>NUCLEOTIDE SEQUENCE [LARGE SCALE GENOMIC DNA]</scope>
    <source>
        <strain evidence="4 5">CCM 7538</strain>
    </source>
</reference>
<proteinExistence type="predicted"/>
<keyword evidence="5" id="KW-1185">Reference proteome</keyword>
<organism evidence="4 5">
    <name type="scientific">Gallibacterium melopsittaci</name>
    <dbReference type="NCBI Taxonomy" id="516063"/>
    <lineage>
        <taxon>Bacteria</taxon>
        <taxon>Pseudomonadati</taxon>
        <taxon>Pseudomonadota</taxon>
        <taxon>Gammaproteobacteria</taxon>
        <taxon>Pasteurellales</taxon>
        <taxon>Pasteurellaceae</taxon>
        <taxon>Gallibacterium</taxon>
    </lineage>
</organism>
<dbReference type="Proteomes" id="UP001589769">
    <property type="component" value="Unassembled WGS sequence"/>
</dbReference>
<keyword evidence="3" id="KW-0460">Magnesium</keyword>
<protein>
    <submittedName>
        <fullName evidence="4">HAD-IA family hydrolase</fullName>
    </submittedName>
</protein>
<dbReference type="PANTHER" id="PTHR46470">
    <property type="entry name" value="N-ACYLNEURAMINATE-9-PHOSPHATASE"/>
    <property type="match status" value="1"/>
</dbReference>
<comment type="cofactor">
    <cofactor evidence="1">
        <name>Mg(2+)</name>
        <dbReference type="ChEBI" id="CHEBI:18420"/>
    </cofactor>
</comment>
<dbReference type="InterPro" id="IPR023214">
    <property type="entry name" value="HAD_sf"/>
</dbReference>
<dbReference type="SUPFAM" id="SSF56784">
    <property type="entry name" value="HAD-like"/>
    <property type="match status" value="1"/>
</dbReference>
<sequence length="235" mass="27096">MLHFYRTFTQPKVISFDLDDTLYDNYHVIRQAEQAFLDCLQQFVQFAPEQWQQYKQQLLQQDPIRYEDVVAWRQAAATCLLQSLGKQPYEINKILNESMAVFVEWRHKIEVPLANQHFLTQLAKCYPLAAISNGNVYPPKIGLHQFSLMLRGGEHGRAKPHSDLFQQTAKHFSCNTNEILHVGDNLITDVQGAVISGCQAVWINTNQESIRHISEASHLPTIEVFDVTELNFLLK</sequence>